<accession>A0A4R8KNS4</accession>
<protein>
    <submittedName>
        <fullName evidence="1">Fimbrial assembly protein PilN</fullName>
    </submittedName>
</protein>
<dbReference type="EMBL" id="SORE01000052">
    <property type="protein sequence ID" value="TDY31272.1"/>
    <property type="molecule type" value="Genomic_DNA"/>
</dbReference>
<dbReference type="Pfam" id="PF05137">
    <property type="entry name" value="PilN"/>
    <property type="match status" value="1"/>
</dbReference>
<dbReference type="RefSeq" id="WP_134197566.1">
    <property type="nucleotide sequence ID" value="NZ_JBHLUW010000018.1"/>
</dbReference>
<keyword evidence="2" id="KW-1185">Reference proteome</keyword>
<reference evidence="1 2" key="1">
    <citation type="submission" date="2019-03" db="EMBL/GenBank/DDBJ databases">
        <title>Genomic Encyclopedia of Type Strains, Phase III (KMG-III): the genomes of soil and plant-associated and newly described type strains.</title>
        <authorList>
            <person name="Whitman W."/>
        </authorList>
    </citation>
    <scope>NUCLEOTIDE SEQUENCE [LARGE SCALE GENOMIC DNA]</scope>
    <source>
        <strain evidence="1 2">LMG 29544</strain>
    </source>
</reference>
<comment type="caution">
    <text evidence="1">The sequence shown here is derived from an EMBL/GenBank/DDBJ whole genome shotgun (WGS) entry which is preliminary data.</text>
</comment>
<dbReference type="AlphaFoldDB" id="A0A4R8KNS4"/>
<dbReference type="InterPro" id="IPR007813">
    <property type="entry name" value="PilN"/>
</dbReference>
<dbReference type="OrthoDB" id="8703192at2"/>
<gene>
    <name evidence="1" type="ORF">BX592_1529</name>
</gene>
<evidence type="ECO:0000313" key="2">
    <source>
        <dbReference type="Proteomes" id="UP000295509"/>
    </source>
</evidence>
<sequence length="183" mass="20145">MKRLHIDLAPLSARRQLHRTHTLVRCVALAALILCVVAGMRAHKLFGRLDRLQDEQASIASHAAQAARSRATVASRPIDAKQGAAVNAAVARLNLPWDDILDAVEAATPAKVALLSITPDPSRALLRIEAEGANSDEMIGYLKSLEQQPLFERVDLVRHELAKDHTDGVIRFQIEAQWRRSTS</sequence>
<dbReference type="Proteomes" id="UP000295509">
    <property type="component" value="Unassembled WGS sequence"/>
</dbReference>
<proteinExistence type="predicted"/>
<name>A0A4R8KNS4_9BURK</name>
<evidence type="ECO:0000313" key="1">
    <source>
        <dbReference type="EMBL" id="TDY31272.1"/>
    </source>
</evidence>
<organism evidence="1 2">
    <name type="scientific">Paraburkholderia rhizosphaerae</name>
    <dbReference type="NCBI Taxonomy" id="480658"/>
    <lineage>
        <taxon>Bacteria</taxon>
        <taxon>Pseudomonadati</taxon>
        <taxon>Pseudomonadota</taxon>
        <taxon>Betaproteobacteria</taxon>
        <taxon>Burkholderiales</taxon>
        <taxon>Burkholderiaceae</taxon>
        <taxon>Paraburkholderia</taxon>
    </lineage>
</organism>